<dbReference type="AlphaFoldDB" id="A0A4Y7PJJ5"/>
<dbReference type="VEuPathDB" id="FungiDB:BD410DRAFT_168294"/>
<accession>A0A4Y7PJJ5</accession>
<protein>
    <recommendedName>
        <fullName evidence="3">F-box domain-containing protein</fullName>
    </recommendedName>
</protein>
<keyword evidence="2" id="KW-1185">Reference proteome</keyword>
<reference evidence="1 2" key="1">
    <citation type="submission" date="2018-06" db="EMBL/GenBank/DDBJ databases">
        <title>A transcriptomic atlas of mushroom development highlights an independent origin of complex multicellularity.</title>
        <authorList>
            <consortium name="DOE Joint Genome Institute"/>
            <person name="Krizsan K."/>
            <person name="Almasi E."/>
            <person name="Merenyi Z."/>
            <person name="Sahu N."/>
            <person name="Viragh M."/>
            <person name="Koszo T."/>
            <person name="Mondo S."/>
            <person name="Kiss B."/>
            <person name="Balint B."/>
            <person name="Kues U."/>
            <person name="Barry K."/>
            <person name="Hegedus J.C."/>
            <person name="Henrissat B."/>
            <person name="Johnson J."/>
            <person name="Lipzen A."/>
            <person name="Ohm R."/>
            <person name="Nagy I."/>
            <person name="Pangilinan J."/>
            <person name="Yan J."/>
            <person name="Xiong Y."/>
            <person name="Grigoriev I.V."/>
            <person name="Hibbett D.S."/>
            <person name="Nagy L.G."/>
        </authorList>
    </citation>
    <scope>NUCLEOTIDE SEQUENCE [LARGE SCALE GENOMIC DNA]</scope>
    <source>
        <strain evidence="1 2">SZMC22713</strain>
    </source>
</reference>
<evidence type="ECO:0000313" key="2">
    <source>
        <dbReference type="Proteomes" id="UP000294933"/>
    </source>
</evidence>
<evidence type="ECO:0000313" key="1">
    <source>
        <dbReference type="EMBL" id="TDL14719.1"/>
    </source>
</evidence>
<dbReference type="EMBL" id="ML170312">
    <property type="protein sequence ID" value="TDL14719.1"/>
    <property type="molecule type" value="Genomic_DNA"/>
</dbReference>
<sequence>MAKVSQPKKRQWSFKQLLRHRSTGKQLTLPDTVPSVHVTRNDGYLQKHTGGLSMLPHKIVGDIMRMIVHDQFSSHSKRGADGKAYTWLPQALHVCRYLRSVAFVNVQLNETEDATSLDNQATHPVLQEMHRIKSLQFHGTTLHSDLLCLILRIEAPCLENLVMTSLNFSELPVPFFGNPVSCGKDMNLKRLFVFNTLVPTQPHVLQNLQFLKINRSRISFHFQHVHRLTNCWCPESMPEPRRFRIQ</sequence>
<dbReference type="OrthoDB" id="2935414at2759"/>
<proteinExistence type="predicted"/>
<dbReference type="SUPFAM" id="SSF52047">
    <property type="entry name" value="RNI-like"/>
    <property type="match status" value="1"/>
</dbReference>
<organism evidence="1 2">
    <name type="scientific">Rickenella mellea</name>
    <dbReference type="NCBI Taxonomy" id="50990"/>
    <lineage>
        <taxon>Eukaryota</taxon>
        <taxon>Fungi</taxon>
        <taxon>Dikarya</taxon>
        <taxon>Basidiomycota</taxon>
        <taxon>Agaricomycotina</taxon>
        <taxon>Agaricomycetes</taxon>
        <taxon>Hymenochaetales</taxon>
        <taxon>Rickenellaceae</taxon>
        <taxon>Rickenella</taxon>
    </lineage>
</organism>
<name>A0A4Y7PJJ5_9AGAM</name>
<gene>
    <name evidence="1" type="ORF">BD410DRAFT_168294</name>
</gene>
<dbReference type="Proteomes" id="UP000294933">
    <property type="component" value="Unassembled WGS sequence"/>
</dbReference>
<evidence type="ECO:0008006" key="3">
    <source>
        <dbReference type="Google" id="ProtNLM"/>
    </source>
</evidence>